<gene>
    <name evidence="1" type="ORF">NG799_21960</name>
</gene>
<accession>A0ABT2MW55</accession>
<evidence type="ECO:0000313" key="2">
    <source>
        <dbReference type="Proteomes" id="UP001525890"/>
    </source>
</evidence>
<organism evidence="1 2">
    <name type="scientific">Laspinema palackyanum D2a</name>
    <dbReference type="NCBI Taxonomy" id="2953684"/>
    <lineage>
        <taxon>Bacteria</taxon>
        <taxon>Bacillati</taxon>
        <taxon>Cyanobacteriota</taxon>
        <taxon>Cyanophyceae</taxon>
        <taxon>Oscillatoriophycideae</taxon>
        <taxon>Oscillatoriales</taxon>
        <taxon>Laspinemataceae</taxon>
        <taxon>Laspinema</taxon>
        <taxon>Laspinema palackyanum</taxon>
    </lineage>
</organism>
<dbReference type="RefSeq" id="WP_368008463.1">
    <property type="nucleotide sequence ID" value="NZ_JAMXFF010000040.1"/>
</dbReference>
<name>A0ABT2MW55_9CYAN</name>
<comment type="caution">
    <text evidence="1">The sequence shown here is derived from an EMBL/GenBank/DDBJ whole genome shotgun (WGS) entry which is preliminary data.</text>
</comment>
<sequence length="112" mass="13008">MRFSYRNSGNRAIGFCEVGITTVEGKMRVTVKELSDNPGMSICNAFEDLFTQVCNLFELPPDEVEWVEHWPAWTAKEGGYNRPEESWHRVDFDLVDGRAINPRWTPLNREKD</sequence>
<keyword evidence="2" id="KW-1185">Reference proteome</keyword>
<protein>
    <submittedName>
        <fullName evidence="1">Uncharacterized protein</fullName>
    </submittedName>
</protein>
<reference evidence="1 2" key="1">
    <citation type="journal article" date="2022" name="Front. Microbiol.">
        <title>High genomic differentiation and limited gene flow indicate recent cryptic speciation within the genus Laspinema (cyanobacteria).</title>
        <authorList>
            <person name="Stanojkovic A."/>
            <person name="Skoupy S."/>
            <person name="Skaloud P."/>
            <person name="Dvorak P."/>
        </authorList>
    </citation>
    <scope>NUCLEOTIDE SEQUENCE [LARGE SCALE GENOMIC DNA]</scope>
    <source>
        <strain evidence="1 2">D2a</strain>
    </source>
</reference>
<dbReference type="Proteomes" id="UP001525890">
    <property type="component" value="Unassembled WGS sequence"/>
</dbReference>
<proteinExistence type="predicted"/>
<evidence type="ECO:0000313" key="1">
    <source>
        <dbReference type="EMBL" id="MCT7968981.1"/>
    </source>
</evidence>
<dbReference type="EMBL" id="JAMXFF010000040">
    <property type="protein sequence ID" value="MCT7968981.1"/>
    <property type="molecule type" value="Genomic_DNA"/>
</dbReference>